<keyword evidence="2" id="KW-0472">Membrane</keyword>
<gene>
    <name evidence="4" type="ORF">DFH07DRAFT_588534</name>
</gene>
<dbReference type="EMBL" id="JARJLG010000097">
    <property type="protein sequence ID" value="KAJ7746765.1"/>
    <property type="molecule type" value="Genomic_DNA"/>
</dbReference>
<sequence>MRAISYCAAFFCVFFVSLDNTCASIPSSLSIPPALLATDDFAVIRTPHTAALSRTAATSTSLPETTTSTSGKPTGSIPSKTVPKATKSNSLFSGSSGSAHVGETEVSSTISTSSKPQLPVGAIVGIVVGAVLFVAILVLLFFFLRRRKQRMRRRISYGSAILETPGPMVQASLSLTSRSYPFAQSDPSSTPASLPSARQRQQRITAEMQLVREQLAELRRTVDFSSSGSLSSSDAPSMDSSSSDLERSRQKNEELQHRINELEEQLQSAWALGLSNDPPPGYVE</sequence>
<evidence type="ECO:0000256" key="2">
    <source>
        <dbReference type="SAM" id="Phobius"/>
    </source>
</evidence>
<feature type="region of interest" description="Disordered" evidence="1">
    <location>
        <begin position="225"/>
        <end position="256"/>
    </location>
</feature>
<dbReference type="AlphaFoldDB" id="A0AAD7IMT7"/>
<dbReference type="CDD" id="cd12087">
    <property type="entry name" value="TM_EGFR-like"/>
    <property type="match status" value="1"/>
</dbReference>
<accession>A0AAD7IMT7</accession>
<protein>
    <recommendedName>
        <fullName evidence="6">Mid2 domain-containing protein</fullName>
    </recommendedName>
</protein>
<feature type="signal peptide" evidence="3">
    <location>
        <begin position="1"/>
        <end position="23"/>
    </location>
</feature>
<feature type="compositionally biased region" description="Low complexity" evidence="1">
    <location>
        <begin position="54"/>
        <end position="79"/>
    </location>
</feature>
<proteinExistence type="predicted"/>
<evidence type="ECO:0008006" key="6">
    <source>
        <dbReference type="Google" id="ProtNLM"/>
    </source>
</evidence>
<keyword evidence="3" id="KW-0732">Signal</keyword>
<comment type="caution">
    <text evidence="4">The sequence shown here is derived from an EMBL/GenBank/DDBJ whole genome shotgun (WGS) entry which is preliminary data.</text>
</comment>
<feature type="chain" id="PRO_5042220850" description="Mid2 domain-containing protein" evidence="3">
    <location>
        <begin position="24"/>
        <end position="284"/>
    </location>
</feature>
<evidence type="ECO:0000313" key="4">
    <source>
        <dbReference type="EMBL" id="KAJ7746765.1"/>
    </source>
</evidence>
<evidence type="ECO:0000256" key="1">
    <source>
        <dbReference type="SAM" id="MobiDB-lite"/>
    </source>
</evidence>
<feature type="compositionally biased region" description="Basic and acidic residues" evidence="1">
    <location>
        <begin position="244"/>
        <end position="256"/>
    </location>
</feature>
<evidence type="ECO:0000256" key="3">
    <source>
        <dbReference type="SAM" id="SignalP"/>
    </source>
</evidence>
<dbReference type="Gene3D" id="1.20.5.100">
    <property type="entry name" value="Cytochrome c1, transmembrane anchor, C-terminal"/>
    <property type="match status" value="1"/>
</dbReference>
<name>A0AAD7IMT7_9AGAR</name>
<keyword evidence="2" id="KW-1133">Transmembrane helix</keyword>
<reference evidence="4" key="1">
    <citation type="submission" date="2023-03" db="EMBL/GenBank/DDBJ databases">
        <title>Massive genome expansion in bonnet fungi (Mycena s.s.) driven by repeated elements and novel gene families across ecological guilds.</title>
        <authorList>
            <consortium name="Lawrence Berkeley National Laboratory"/>
            <person name="Harder C.B."/>
            <person name="Miyauchi S."/>
            <person name="Viragh M."/>
            <person name="Kuo A."/>
            <person name="Thoen E."/>
            <person name="Andreopoulos B."/>
            <person name="Lu D."/>
            <person name="Skrede I."/>
            <person name="Drula E."/>
            <person name="Henrissat B."/>
            <person name="Morin E."/>
            <person name="Kohler A."/>
            <person name="Barry K."/>
            <person name="LaButti K."/>
            <person name="Morin E."/>
            <person name="Salamov A."/>
            <person name="Lipzen A."/>
            <person name="Mereny Z."/>
            <person name="Hegedus B."/>
            <person name="Baldrian P."/>
            <person name="Stursova M."/>
            <person name="Weitz H."/>
            <person name="Taylor A."/>
            <person name="Grigoriev I.V."/>
            <person name="Nagy L.G."/>
            <person name="Martin F."/>
            <person name="Kauserud H."/>
        </authorList>
    </citation>
    <scope>NUCLEOTIDE SEQUENCE</scope>
    <source>
        <strain evidence="4">CBHHK188m</strain>
    </source>
</reference>
<feature type="region of interest" description="Disordered" evidence="1">
    <location>
        <begin position="180"/>
        <end position="202"/>
    </location>
</feature>
<keyword evidence="5" id="KW-1185">Reference proteome</keyword>
<feature type="compositionally biased region" description="Polar residues" evidence="1">
    <location>
        <begin position="185"/>
        <end position="202"/>
    </location>
</feature>
<evidence type="ECO:0000313" key="5">
    <source>
        <dbReference type="Proteomes" id="UP001215280"/>
    </source>
</evidence>
<feature type="compositionally biased region" description="Low complexity" evidence="1">
    <location>
        <begin position="225"/>
        <end position="243"/>
    </location>
</feature>
<feature type="region of interest" description="Disordered" evidence="1">
    <location>
        <begin position="54"/>
        <end position="86"/>
    </location>
</feature>
<feature type="transmembrane region" description="Helical" evidence="2">
    <location>
        <begin position="120"/>
        <end position="144"/>
    </location>
</feature>
<dbReference type="Proteomes" id="UP001215280">
    <property type="component" value="Unassembled WGS sequence"/>
</dbReference>
<keyword evidence="2" id="KW-0812">Transmembrane</keyword>
<organism evidence="4 5">
    <name type="scientific">Mycena maculata</name>
    <dbReference type="NCBI Taxonomy" id="230809"/>
    <lineage>
        <taxon>Eukaryota</taxon>
        <taxon>Fungi</taxon>
        <taxon>Dikarya</taxon>
        <taxon>Basidiomycota</taxon>
        <taxon>Agaricomycotina</taxon>
        <taxon>Agaricomycetes</taxon>
        <taxon>Agaricomycetidae</taxon>
        <taxon>Agaricales</taxon>
        <taxon>Marasmiineae</taxon>
        <taxon>Mycenaceae</taxon>
        <taxon>Mycena</taxon>
    </lineage>
</organism>